<keyword evidence="2" id="KW-1185">Reference proteome</keyword>
<proteinExistence type="predicted"/>
<dbReference type="EMBL" id="CP127363">
    <property type="protein sequence ID" value="WIY50794.1"/>
    <property type="molecule type" value="Genomic_DNA"/>
</dbReference>
<name>A0ABY9AV38_PARCI</name>
<reference evidence="1 2" key="1">
    <citation type="submission" date="2023-06" db="EMBL/GenBank/DDBJ databases">
        <authorList>
            <person name="Ham H."/>
            <person name="Park D.S."/>
        </authorList>
    </citation>
    <scope>NUCLEOTIDE SEQUENCE [LARGE SCALE GENOMIC DNA]</scope>
    <source>
        <strain evidence="1 2">KACC 17005</strain>
    </source>
</reference>
<dbReference type="RefSeq" id="WP_133246173.1">
    <property type="nucleotide sequence ID" value="NZ_CP023687.1"/>
</dbReference>
<organism evidence="1 2">
    <name type="scientific">Paracidovorax citrulli</name>
    <name type="common">Acidovorax citrulli</name>
    <dbReference type="NCBI Taxonomy" id="80869"/>
    <lineage>
        <taxon>Bacteria</taxon>
        <taxon>Pseudomonadati</taxon>
        <taxon>Pseudomonadota</taxon>
        <taxon>Betaproteobacteria</taxon>
        <taxon>Burkholderiales</taxon>
        <taxon>Comamonadaceae</taxon>
        <taxon>Paracidovorax</taxon>
    </lineage>
</organism>
<gene>
    <name evidence="1" type="ORF">QRO08_09610</name>
</gene>
<evidence type="ECO:0000313" key="1">
    <source>
        <dbReference type="EMBL" id="WIY50794.1"/>
    </source>
</evidence>
<protein>
    <submittedName>
        <fullName evidence="1">Uncharacterized protein</fullName>
    </submittedName>
</protein>
<evidence type="ECO:0000313" key="2">
    <source>
        <dbReference type="Proteomes" id="UP001242732"/>
    </source>
</evidence>
<accession>A0ABY9AV38</accession>
<sequence length="77" mass="8015">MQISEAKMAGVEAFRAGKGRAPALNPGFVTRAIEAGNLLNLMDAYLHGWTIASLAHDAPLPTMPSVVELAQIEAAAA</sequence>
<dbReference type="Proteomes" id="UP001242732">
    <property type="component" value="Chromosome"/>
</dbReference>